<protein>
    <recommendedName>
        <fullName evidence="3">3'(2'),5'-bisphosphate nucleotidase</fullName>
        <ecNumber evidence="3">3.1.3.7</ecNumber>
    </recommendedName>
</protein>
<evidence type="ECO:0000256" key="2">
    <source>
        <dbReference type="ARBA" id="ARBA00009759"/>
    </source>
</evidence>
<dbReference type="EC" id="3.1.3.7" evidence="3"/>
<proteinExistence type="inferred from homology"/>
<evidence type="ECO:0000256" key="3">
    <source>
        <dbReference type="ARBA" id="ARBA00012633"/>
    </source>
</evidence>
<dbReference type="GO" id="GO:0046854">
    <property type="term" value="P:phosphatidylinositol phosphate biosynthetic process"/>
    <property type="evidence" value="ECO:0007669"/>
    <property type="project" value="InterPro"/>
</dbReference>
<evidence type="ECO:0000313" key="11">
    <source>
        <dbReference type="EMBL" id="JAT69892.1"/>
    </source>
</evidence>
<name>A0A1D1ZSH1_AUXPR</name>
<accession>A0A1D1ZSH1</accession>
<dbReference type="NCBIfam" id="TIGR01330">
    <property type="entry name" value="bisphos_HAL2"/>
    <property type="match status" value="1"/>
</dbReference>
<evidence type="ECO:0000256" key="9">
    <source>
        <dbReference type="ARBA" id="ARBA00044484"/>
    </source>
</evidence>
<dbReference type="Gene3D" id="3.30.540.10">
    <property type="entry name" value="Fructose-1,6-Bisphosphatase, subunit A, domain 1"/>
    <property type="match status" value="1"/>
</dbReference>
<comment type="cofactor">
    <cofactor evidence="1 10">
        <name>Mg(2+)</name>
        <dbReference type="ChEBI" id="CHEBI:18420"/>
    </cofactor>
</comment>
<dbReference type="PANTHER" id="PTHR43200">
    <property type="entry name" value="PHOSPHATASE"/>
    <property type="match status" value="1"/>
</dbReference>
<dbReference type="GO" id="GO:0008441">
    <property type="term" value="F:3'(2'),5'-bisphosphate nucleotidase activity"/>
    <property type="evidence" value="ECO:0007669"/>
    <property type="project" value="UniProtKB-EC"/>
</dbReference>
<evidence type="ECO:0000256" key="10">
    <source>
        <dbReference type="PIRSR" id="PIRSR600760-2"/>
    </source>
</evidence>
<evidence type="ECO:0000256" key="8">
    <source>
        <dbReference type="ARBA" id="ARBA00044479"/>
    </source>
</evidence>
<dbReference type="InterPro" id="IPR006239">
    <property type="entry name" value="DPNP"/>
</dbReference>
<dbReference type="Gene3D" id="3.40.190.80">
    <property type="match status" value="1"/>
</dbReference>
<dbReference type="PANTHER" id="PTHR43200:SF6">
    <property type="entry name" value="3'(2'),5'-BISPHOSPHATE NUCLEOTIDASE"/>
    <property type="match status" value="1"/>
</dbReference>
<feature type="binding site" evidence="10">
    <location>
        <position position="200"/>
    </location>
    <ligand>
        <name>Mg(2+)</name>
        <dbReference type="ChEBI" id="CHEBI:18420"/>
        <label>1</label>
        <note>catalytic</note>
    </ligand>
</feature>
<comment type="catalytic activity">
    <reaction evidence="9">
        <text>3'-phosphoadenylyl sulfate + H2O = adenosine 5'-phosphosulfate + phosphate</text>
        <dbReference type="Rhea" id="RHEA:77639"/>
        <dbReference type="ChEBI" id="CHEBI:15377"/>
        <dbReference type="ChEBI" id="CHEBI:43474"/>
        <dbReference type="ChEBI" id="CHEBI:58243"/>
        <dbReference type="ChEBI" id="CHEBI:58339"/>
        <dbReference type="EC" id="3.1.3.7"/>
    </reaction>
    <physiologicalReaction direction="left-to-right" evidence="9">
        <dbReference type="Rhea" id="RHEA:77640"/>
    </physiologicalReaction>
</comment>
<dbReference type="PROSITE" id="PS00630">
    <property type="entry name" value="IMP_2"/>
    <property type="match status" value="1"/>
</dbReference>
<sequence length="423" mass="44342">MVASLAIPPAVALHRCQVSLKVIFRAGCPRLQHKTLANTRRQGGTRGDNRSFHFRVQSVSDTRSMPATMPALQEELKAARQAVTLASRLCRSVQMTLGSAEHQDKPDDSPVTVADYGAQAVVAWTLKEAFPGTPLSLIAEEDADDLRLPSGAAMLDRITALVNETLGLARQLAPAQVADLIDAGGSPGGRTGRHWVLDPIDGTRGFVGRRQYAVCLGLIEGGEVTLGVLGCPNLPQAAPVGQASLDAEAAERDAHLAPRDSGCLFHAVKGQGAWVCGLAGGEVPARISAQTDPEGSAAVYMTSWESRHSNHDLTDRLAAAVGVTRPALKLDSQAKYGLLARGDASIFLRMPAPGYKEKVWDHAAGAVLVTEAGGCISDCHGRPLDFGAGRFLEGLQGGIIAAAPPTLHAALVRAYTEAAAVDA</sequence>
<dbReference type="InterPro" id="IPR051090">
    <property type="entry name" value="Inositol_monoP_superfamily"/>
</dbReference>
<feature type="binding site" evidence="10">
    <location>
        <position position="201"/>
    </location>
    <ligand>
        <name>Mg(2+)</name>
        <dbReference type="ChEBI" id="CHEBI:18420"/>
        <label>1</label>
        <note>catalytic</note>
    </ligand>
</feature>
<reference evidence="11" key="1">
    <citation type="submission" date="2015-08" db="EMBL/GenBank/DDBJ databases">
        <authorList>
            <person name="Babu N.S."/>
            <person name="Beckwith C.J."/>
            <person name="Beseler K.G."/>
            <person name="Brison A."/>
            <person name="Carone J.V."/>
            <person name="Caskin T.P."/>
            <person name="Diamond M."/>
            <person name="Durham M.E."/>
            <person name="Foxe J.M."/>
            <person name="Go M."/>
            <person name="Henderson B.A."/>
            <person name="Jones I.B."/>
            <person name="McGettigan J.A."/>
            <person name="Micheletti S.J."/>
            <person name="Nasrallah M.E."/>
            <person name="Ortiz D."/>
            <person name="Piller C.R."/>
            <person name="Privatt S.R."/>
            <person name="Schneider S.L."/>
            <person name="Sharp S."/>
            <person name="Smith T.C."/>
            <person name="Stanton J.D."/>
            <person name="Ullery H.E."/>
            <person name="Wilson R.J."/>
            <person name="Serrano M.G."/>
            <person name="Buck G."/>
            <person name="Lee V."/>
            <person name="Wang Y."/>
            <person name="Carvalho R."/>
            <person name="Voegtly L."/>
            <person name="Shi R."/>
            <person name="Duckworth R."/>
            <person name="Johnson A."/>
            <person name="Loviza R."/>
            <person name="Walstead R."/>
            <person name="Shah Z."/>
            <person name="Kiflezghi M."/>
            <person name="Wade K."/>
            <person name="Ball S.L."/>
            <person name="Bradley K.W."/>
            <person name="Asai D.J."/>
            <person name="Bowman C.A."/>
            <person name="Russell D.A."/>
            <person name="Pope W.H."/>
            <person name="Jacobs-Sera D."/>
            <person name="Hendrix R.W."/>
            <person name="Hatfull G.F."/>
        </authorList>
    </citation>
    <scope>NUCLEOTIDE SEQUENCE</scope>
</reference>
<feature type="binding site" evidence="10">
    <location>
        <position position="361"/>
    </location>
    <ligand>
        <name>Mg(2+)</name>
        <dbReference type="ChEBI" id="CHEBI:18420"/>
        <label>1</label>
        <note>catalytic</note>
    </ligand>
</feature>
<comment type="similarity">
    <text evidence="2">Belongs to the inositol monophosphatase superfamily.</text>
</comment>
<keyword evidence="6 10" id="KW-0460">Magnesium</keyword>
<dbReference type="CDD" id="cd01517">
    <property type="entry name" value="PAP_phosphatase"/>
    <property type="match status" value="1"/>
</dbReference>
<dbReference type="AlphaFoldDB" id="A0A1D1ZSH1"/>
<dbReference type="GO" id="GO:0046872">
    <property type="term" value="F:metal ion binding"/>
    <property type="evidence" value="ECO:0007669"/>
    <property type="project" value="UniProtKB-KW"/>
</dbReference>
<dbReference type="SUPFAM" id="SSF56655">
    <property type="entry name" value="Carbohydrate phosphatase"/>
    <property type="match status" value="1"/>
</dbReference>
<keyword evidence="4 10" id="KW-0479">Metal-binding</keyword>
<comment type="catalytic activity">
    <reaction evidence="8">
        <text>adenosine 3',5'-bisphosphate + H2O = AMP + phosphate</text>
        <dbReference type="Rhea" id="RHEA:10040"/>
        <dbReference type="ChEBI" id="CHEBI:15377"/>
        <dbReference type="ChEBI" id="CHEBI:43474"/>
        <dbReference type="ChEBI" id="CHEBI:58343"/>
        <dbReference type="ChEBI" id="CHEBI:456215"/>
        <dbReference type="EC" id="3.1.3.7"/>
    </reaction>
    <physiologicalReaction direction="left-to-right" evidence="8">
        <dbReference type="Rhea" id="RHEA:10041"/>
    </physiologicalReaction>
</comment>
<gene>
    <name evidence="11" type="ORF">g.27328</name>
</gene>
<evidence type="ECO:0000256" key="1">
    <source>
        <dbReference type="ARBA" id="ARBA00001946"/>
    </source>
</evidence>
<dbReference type="Pfam" id="PF00459">
    <property type="entry name" value="Inositol_P"/>
    <property type="match status" value="1"/>
</dbReference>
<dbReference type="InterPro" id="IPR020550">
    <property type="entry name" value="Inositol_monophosphatase_CS"/>
</dbReference>
<dbReference type="EMBL" id="GDKF01008730">
    <property type="protein sequence ID" value="JAT69892.1"/>
    <property type="molecule type" value="Transcribed_RNA"/>
</dbReference>
<evidence type="ECO:0000256" key="5">
    <source>
        <dbReference type="ARBA" id="ARBA00022801"/>
    </source>
</evidence>
<evidence type="ECO:0000256" key="7">
    <source>
        <dbReference type="ARBA" id="ARBA00044466"/>
    </source>
</evidence>
<comment type="catalytic activity">
    <reaction evidence="7">
        <text>adenosine 2',5'-bisphosphate + H2O = AMP + phosphate</text>
        <dbReference type="Rhea" id="RHEA:77643"/>
        <dbReference type="ChEBI" id="CHEBI:15377"/>
        <dbReference type="ChEBI" id="CHEBI:43474"/>
        <dbReference type="ChEBI" id="CHEBI:194156"/>
        <dbReference type="ChEBI" id="CHEBI:456215"/>
        <dbReference type="EC" id="3.1.3.7"/>
    </reaction>
    <physiologicalReaction direction="left-to-right" evidence="7">
        <dbReference type="Rhea" id="RHEA:77644"/>
    </physiologicalReaction>
</comment>
<dbReference type="InterPro" id="IPR000760">
    <property type="entry name" value="Inositol_monophosphatase-like"/>
</dbReference>
<feature type="binding site" evidence="10">
    <location>
        <position position="198"/>
    </location>
    <ligand>
        <name>Mg(2+)</name>
        <dbReference type="ChEBI" id="CHEBI:18420"/>
        <label>1</label>
        <note>catalytic</note>
    </ligand>
</feature>
<evidence type="ECO:0000256" key="4">
    <source>
        <dbReference type="ARBA" id="ARBA00022723"/>
    </source>
</evidence>
<organism evidence="11">
    <name type="scientific">Auxenochlorella protothecoides</name>
    <name type="common">Green microalga</name>
    <name type="synonym">Chlorella protothecoides</name>
    <dbReference type="NCBI Taxonomy" id="3075"/>
    <lineage>
        <taxon>Eukaryota</taxon>
        <taxon>Viridiplantae</taxon>
        <taxon>Chlorophyta</taxon>
        <taxon>core chlorophytes</taxon>
        <taxon>Trebouxiophyceae</taxon>
        <taxon>Chlorellales</taxon>
        <taxon>Chlorellaceae</taxon>
        <taxon>Auxenochlorella</taxon>
    </lineage>
</organism>
<evidence type="ECO:0000256" key="6">
    <source>
        <dbReference type="ARBA" id="ARBA00022842"/>
    </source>
</evidence>
<feature type="binding site" evidence="10">
    <location>
        <position position="140"/>
    </location>
    <ligand>
        <name>Mg(2+)</name>
        <dbReference type="ChEBI" id="CHEBI:18420"/>
        <label>1</label>
        <note>catalytic</note>
    </ligand>
</feature>
<keyword evidence="5" id="KW-0378">Hydrolase</keyword>
<dbReference type="GO" id="GO:0000103">
    <property type="term" value="P:sulfate assimilation"/>
    <property type="evidence" value="ECO:0007669"/>
    <property type="project" value="TreeGrafter"/>
</dbReference>